<dbReference type="InterPro" id="IPR000719">
    <property type="entry name" value="Prot_kinase_dom"/>
</dbReference>
<dbReference type="PROSITE" id="PS00107">
    <property type="entry name" value="PROTEIN_KINASE_ATP"/>
    <property type="match status" value="1"/>
</dbReference>
<dbReference type="GO" id="GO:0005524">
    <property type="term" value="F:ATP binding"/>
    <property type="evidence" value="ECO:0007669"/>
    <property type="project" value="UniProtKB-UniRule"/>
</dbReference>
<feature type="compositionally biased region" description="Basic and acidic residues" evidence="5">
    <location>
        <begin position="470"/>
        <end position="481"/>
    </location>
</feature>
<evidence type="ECO:0000256" key="5">
    <source>
        <dbReference type="SAM" id="MobiDB-lite"/>
    </source>
</evidence>
<evidence type="ECO:0000256" key="1">
    <source>
        <dbReference type="ARBA" id="ARBA00008874"/>
    </source>
</evidence>
<dbReference type="GO" id="GO:0043539">
    <property type="term" value="F:protein serine/threonine kinase activator activity"/>
    <property type="evidence" value="ECO:0007669"/>
    <property type="project" value="InterPro"/>
</dbReference>
<keyword evidence="2 4" id="KW-0547">Nucleotide-binding</keyword>
<dbReference type="PANTHER" id="PTHR48014">
    <property type="entry name" value="SERINE/THREONINE-PROTEIN KINASE FRAY2"/>
    <property type="match status" value="1"/>
</dbReference>
<feature type="compositionally biased region" description="Low complexity" evidence="5">
    <location>
        <begin position="436"/>
        <end position="455"/>
    </location>
</feature>
<dbReference type="InterPro" id="IPR011009">
    <property type="entry name" value="Kinase-like_dom_sf"/>
</dbReference>
<feature type="compositionally biased region" description="Low complexity" evidence="5">
    <location>
        <begin position="496"/>
        <end position="505"/>
    </location>
</feature>
<dbReference type="Gene3D" id="1.10.510.10">
    <property type="entry name" value="Transferase(Phosphotransferase) domain 1"/>
    <property type="match status" value="1"/>
</dbReference>
<dbReference type="Pfam" id="PF00069">
    <property type="entry name" value="Pkinase"/>
    <property type="match status" value="1"/>
</dbReference>
<evidence type="ECO:0000313" key="7">
    <source>
        <dbReference type="EMBL" id="KZP32260.1"/>
    </source>
</evidence>
<dbReference type="PROSITE" id="PS00108">
    <property type="entry name" value="PROTEIN_KINASE_ST"/>
    <property type="match status" value="1"/>
</dbReference>
<dbReference type="Gene3D" id="3.30.200.20">
    <property type="entry name" value="Phosphorylase Kinase, domain 1"/>
    <property type="match status" value="1"/>
</dbReference>
<reference evidence="7 8" key="1">
    <citation type="journal article" date="2016" name="Mol. Biol. Evol.">
        <title>Comparative Genomics of Early-Diverging Mushroom-Forming Fungi Provides Insights into the Origins of Lignocellulose Decay Capabilities.</title>
        <authorList>
            <person name="Nagy L.G."/>
            <person name="Riley R."/>
            <person name="Tritt A."/>
            <person name="Adam C."/>
            <person name="Daum C."/>
            <person name="Floudas D."/>
            <person name="Sun H."/>
            <person name="Yadav J.S."/>
            <person name="Pangilinan J."/>
            <person name="Larsson K.H."/>
            <person name="Matsuura K."/>
            <person name="Barry K."/>
            <person name="Labutti K."/>
            <person name="Kuo R."/>
            <person name="Ohm R.A."/>
            <person name="Bhattacharya S.S."/>
            <person name="Shirouzu T."/>
            <person name="Yoshinaga Y."/>
            <person name="Martin F.M."/>
            <person name="Grigoriev I.V."/>
            <person name="Hibbett D.S."/>
        </authorList>
    </citation>
    <scope>NUCLEOTIDE SEQUENCE [LARGE SCALE GENOMIC DNA]</scope>
    <source>
        <strain evidence="7 8">CBS 109695</strain>
    </source>
</reference>
<name>A0A166V1T6_9AGAM</name>
<evidence type="ECO:0000256" key="2">
    <source>
        <dbReference type="ARBA" id="ARBA00022741"/>
    </source>
</evidence>
<dbReference type="PANTHER" id="PTHR48014:SF21">
    <property type="entry name" value="SERINE_THREONINE-PROTEIN KINASE FRAY2"/>
    <property type="match status" value="1"/>
</dbReference>
<feature type="binding site" evidence="4">
    <location>
        <position position="64"/>
    </location>
    <ligand>
        <name>ATP</name>
        <dbReference type="ChEBI" id="CHEBI:30616"/>
    </ligand>
</feature>
<evidence type="ECO:0000256" key="3">
    <source>
        <dbReference type="ARBA" id="ARBA00022840"/>
    </source>
</evidence>
<evidence type="ECO:0000313" key="8">
    <source>
        <dbReference type="Proteomes" id="UP000076532"/>
    </source>
</evidence>
<feature type="region of interest" description="Disordered" evidence="5">
    <location>
        <begin position="436"/>
        <end position="547"/>
    </location>
</feature>
<dbReference type="SMART" id="SM00220">
    <property type="entry name" value="S_TKc"/>
    <property type="match status" value="1"/>
</dbReference>
<evidence type="ECO:0000259" key="6">
    <source>
        <dbReference type="PROSITE" id="PS50011"/>
    </source>
</evidence>
<comment type="similarity">
    <text evidence="1">Belongs to the protein kinase superfamily. STE Ser/Thr protein kinase family. STE20 subfamily.</text>
</comment>
<dbReference type="AlphaFoldDB" id="A0A166V1T6"/>
<dbReference type="InterPro" id="IPR008271">
    <property type="entry name" value="Ser/Thr_kinase_AS"/>
</dbReference>
<proteinExistence type="inferred from homology"/>
<dbReference type="InterPro" id="IPR047173">
    <property type="entry name" value="STRAD_A/B-like"/>
</dbReference>
<gene>
    <name evidence="7" type="ORF">FIBSPDRAFT_882619</name>
</gene>
<dbReference type="STRING" id="436010.A0A166V1T6"/>
<dbReference type="EMBL" id="KV417486">
    <property type="protein sequence ID" value="KZP32260.1"/>
    <property type="molecule type" value="Genomic_DNA"/>
</dbReference>
<dbReference type="OrthoDB" id="248923at2759"/>
<evidence type="ECO:0000256" key="4">
    <source>
        <dbReference type="PROSITE-ProRule" id="PRU10141"/>
    </source>
</evidence>
<dbReference type="SUPFAM" id="SSF56112">
    <property type="entry name" value="Protein kinase-like (PK-like)"/>
    <property type="match status" value="1"/>
</dbReference>
<dbReference type="PROSITE" id="PS50011">
    <property type="entry name" value="PROTEIN_KINASE_DOM"/>
    <property type="match status" value="1"/>
</dbReference>
<organism evidence="7 8">
    <name type="scientific">Athelia psychrophila</name>
    <dbReference type="NCBI Taxonomy" id="1759441"/>
    <lineage>
        <taxon>Eukaryota</taxon>
        <taxon>Fungi</taxon>
        <taxon>Dikarya</taxon>
        <taxon>Basidiomycota</taxon>
        <taxon>Agaricomycotina</taxon>
        <taxon>Agaricomycetes</taxon>
        <taxon>Agaricomycetidae</taxon>
        <taxon>Atheliales</taxon>
        <taxon>Atheliaceae</taxon>
        <taxon>Athelia</taxon>
    </lineage>
</organism>
<protein>
    <submittedName>
        <fullName evidence="7">Kinase-like protein</fullName>
    </submittedName>
</protein>
<keyword evidence="8" id="KW-1185">Reference proteome</keyword>
<sequence>MHSTGDRVSSKKFIGAVEDEWQLYSLTSPSDRHTDYTVGAPIGFGASSIVYAAHYQKHLPCALKVLDLDSLAPKSLSRLQRETQLMSLSKHPNILRVRGTWIEGHKLYIATRLMNKGSNSAADVMRFGWPSGMEEEVVRCILKQALEGLNYLHMNGMIHRDIKAANMLIDDDGTVLLGDLGVAASLVDDQDNSKVVSPKKRINFDVAATDHTIRPHTKPRIGKRKSFVGTPCWMAPELIQGKQYDSSADIWSFGITALELTQGRPPHSRDSPHAVLLQTVQGVPPTLDRAGGEYKYSRAFKEIVDACLVKDPSKRPTAEELLQSTFFKAAKKKNYLVGAILDGLPPLTQRQERTVLPAAIRTHGTMDSWDFTLTASPTASFRLRPAHIRRPSQANKGADAAGVFEFEAEDTQYDSDSKSSEDAADPQLEAYVAEPLSSPEVASSISSQSSVAPSPNTAEYTTASDADADPGPKRPDIEHPSSSRSLPVPKHAGSRNSALPNSNPAAPSPSLPSAPDKRPAPSGSGSFWRKITGGPDGAPRHPPTAKSVKGFLSRKAVEASDVPGKTKNGLLRG</sequence>
<dbReference type="Proteomes" id="UP000076532">
    <property type="component" value="Unassembled WGS sequence"/>
</dbReference>
<dbReference type="InterPro" id="IPR017441">
    <property type="entry name" value="Protein_kinase_ATP_BS"/>
</dbReference>
<accession>A0A166V1T6</accession>
<keyword evidence="3 4" id="KW-0067">ATP-binding</keyword>
<dbReference type="GO" id="GO:0004672">
    <property type="term" value="F:protein kinase activity"/>
    <property type="evidence" value="ECO:0007669"/>
    <property type="project" value="InterPro"/>
</dbReference>
<feature type="domain" description="Protein kinase" evidence="6">
    <location>
        <begin position="36"/>
        <end position="327"/>
    </location>
</feature>